<accession>A0A0A9DI47</accession>
<reference evidence="1" key="1">
    <citation type="submission" date="2014-09" db="EMBL/GenBank/DDBJ databases">
        <authorList>
            <person name="Magalhaes I.L.F."/>
            <person name="Oliveira U."/>
            <person name="Santos F.R."/>
            <person name="Vidigal T.H.D.A."/>
            <person name="Brescovit A.D."/>
            <person name="Santos A.J."/>
        </authorList>
    </citation>
    <scope>NUCLEOTIDE SEQUENCE</scope>
    <source>
        <tissue evidence="1">Shoot tissue taken approximately 20 cm above the soil surface</tissue>
    </source>
</reference>
<sequence>MEVRPGFDDDTIRARQWPAFLSSFFLHLLVHNVTDRHRSRVFVAETAGELVRG</sequence>
<dbReference type="AlphaFoldDB" id="A0A0A9DI47"/>
<proteinExistence type="predicted"/>
<name>A0A0A9DI47_ARUDO</name>
<reference evidence="1" key="2">
    <citation type="journal article" date="2015" name="Data Brief">
        <title>Shoot transcriptome of the giant reed, Arundo donax.</title>
        <authorList>
            <person name="Barrero R.A."/>
            <person name="Guerrero F.D."/>
            <person name="Moolhuijzen P."/>
            <person name="Goolsby J.A."/>
            <person name="Tidwell J."/>
            <person name="Bellgard S.E."/>
            <person name="Bellgard M.I."/>
        </authorList>
    </citation>
    <scope>NUCLEOTIDE SEQUENCE</scope>
    <source>
        <tissue evidence="1">Shoot tissue taken approximately 20 cm above the soil surface</tissue>
    </source>
</reference>
<organism evidence="1">
    <name type="scientific">Arundo donax</name>
    <name type="common">Giant reed</name>
    <name type="synonym">Donax arundinaceus</name>
    <dbReference type="NCBI Taxonomy" id="35708"/>
    <lineage>
        <taxon>Eukaryota</taxon>
        <taxon>Viridiplantae</taxon>
        <taxon>Streptophyta</taxon>
        <taxon>Embryophyta</taxon>
        <taxon>Tracheophyta</taxon>
        <taxon>Spermatophyta</taxon>
        <taxon>Magnoliopsida</taxon>
        <taxon>Liliopsida</taxon>
        <taxon>Poales</taxon>
        <taxon>Poaceae</taxon>
        <taxon>PACMAD clade</taxon>
        <taxon>Arundinoideae</taxon>
        <taxon>Arundineae</taxon>
        <taxon>Arundo</taxon>
    </lineage>
</organism>
<dbReference type="EMBL" id="GBRH01209646">
    <property type="protein sequence ID" value="JAD88249.1"/>
    <property type="molecule type" value="Transcribed_RNA"/>
</dbReference>
<protein>
    <submittedName>
        <fullName evidence="1">Uncharacterized protein</fullName>
    </submittedName>
</protein>
<evidence type="ECO:0000313" key="1">
    <source>
        <dbReference type="EMBL" id="JAD88249.1"/>
    </source>
</evidence>